<name>A0ABD2WH34_9HYME</name>
<keyword evidence="1" id="KW-0175">Coiled coil</keyword>
<evidence type="ECO:0000313" key="3">
    <source>
        <dbReference type="EMBL" id="KAL3392392.1"/>
    </source>
</evidence>
<proteinExistence type="predicted"/>
<feature type="coiled-coil region" evidence="1">
    <location>
        <begin position="179"/>
        <end position="206"/>
    </location>
</feature>
<feature type="region of interest" description="Disordered" evidence="2">
    <location>
        <begin position="317"/>
        <end position="414"/>
    </location>
</feature>
<dbReference type="EMBL" id="JBJJXI010000106">
    <property type="protein sequence ID" value="KAL3392392.1"/>
    <property type="molecule type" value="Genomic_DNA"/>
</dbReference>
<reference evidence="3 4" key="1">
    <citation type="journal article" date="2024" name="bioRxiv">
        <title>A reference genome for Trichogramma kaykai: A tiny desert-dwelling parasitoid wasp with competing sex-ratio distorters.</title>
        <authorList>
            <person name="Culotta J."/>
            <person name="Lindsey A.R."/>
        </authorList>
    </citation>
    <scope>NUCLEOTIDE SEQUENCE [LARGE SCALE GENOMIC DNA]</scope>
    <source>
        <strain evidence="3 4">KSX58</strain>
    </source>
</reference>
<comment type="caution">
    <text evidence="3">The sequence shown here is derived from an EMBL/GenBank/DDBJ whole genome shotgun (WGS) entry which is preliminary data.</text>
</comment>
<protein>
    <submittedName>
        <fullName evidence="3">Uncharacterized protein</fullName>
    </submittedName>
</protein>
<feature type="compositionally biased region" description="Basic residues" evidence="2">
    <location>
        <begin position="377"/>
        <end position="386"/>
    </location>
</feature>
<feature type="compositionally biased region" description="Polar residues" evidence="2">
    <location>
        <begin position="324"/>
        <end position="344"/>
    </location>
</feature>
<feature type="region of interest" description="Disordered" evidence="2">
    <location>
        <begin position="102"/>
        <end position="136"/>
    </location>
</feature>
<dbReference type="Proteomes" id="UP001627154">
    <property type="component" value="Unassembled WGS sequence"/>
</dbReference>
<sequence length="414" mass="46624">MKAAKSKTISKSSNVSKECDESDNDLYAAARLYRRNAKVKAIPVKEIKNFNRTIKKFPYDAQILISESKEGKTYEVGSVLVDRESLEKNYGKRYTKVNKRRSDVDYNLKEQERKNQKALKEQEKSNQKPLKEIGNLKIKSKKTSVKRANRSSLSTTNFHTEKIDVLNQNKLTFEPESFGGTLFNEVEKKNEEIERLKEEIELLKKPSTSYLSPSSVSTKRAPLTNLTRIENILESAASSNYPYIGIIYTPSGSGKTTSKKSFPNLVPPVISLKPTPSDLAKVRNSKSLTLYKNNDKMTTPSNSDKVTKTLSLTKIISPLMGETPTPSGPSFRNNDMINTPSGSVKVTLRKSAKRTIRYTSDSSIENEKEYTSTNGKKINKMKRSKKAKSDVDNSNDDTNSDDEKTKKNRLEGNT</sequence>
<feature type="compositionally biased region" description="Basic residues" evidence="2">
    <location>
        <begin position="347"/>
        <end position="356"/>
    </location>
</feature>
<dbReference type="AlphaFoldDB" id="A0ABD2WH34"/>
<gene>
    <name evidence="3" type="ORF">TKK_013213</name>
</gene>
<feature type="region of interest" description="Disordered" evidence="2">
    <location>
        <begin position="1"/>
        <end position="21"/>
    </location>
</feature>
<organism evidence="3 4">
    <name type="scientific">Trichogramma kaykai</name>
    <dbReference type="NCBI Taxonomy" id="54128"/>
    <lineage>
        <taxon>Eukaryota</taxon>
        <taxon>Metazoa</taxon>
        <taxon>Ecdysozoa</taxon>
        <taxon>Arthropoda</taxon>
        <taxon>Hexapoda</taxon>
        <taxon>Insecta</taxon>
        <taxon>Pterygota</taxon>
        <taxon>Neoptera</taxon>
        <taxon>Endopterygota</taxon>
        <taxon>Hymenoptera</taxon>
        <taxon>Apocrita</taxon>
        <taxon>Proctotrupomorpha</taxon>
        <taxon>Chalcidoidea</taxon>
        <taxon>Trichogrammatidae</taxon>
        <taxon>Trichogramma</taxon>
    </lineage>
</organism>
<accession>A0ABD2WH34</accession>
<feature type="compositionally biased region" description="Basic and acidic residues" evidence="2">
    <location>
        <begin position="102"/>
        <end position="131"/>
    </location>
</feature>
<feature type="compositionally biased region" description="Basic and acidic residues" evidence="2">
    <location>
        <begin position="401"/>
        <end position="414"/>
    </location>
</feature>
<evidence type="ECO:0000256" key="1">
    <source>
        <dbReference type="SAM" id="Coils"/>
    </source>
</evidence>
<feature type="compositionally biased region" description="Low complexity" evidence="2">
    <location>
        <begin position="1"/>
        <end position="13"/>
    </location>
</feature>
<keyword evidence="4" id="KW-1185">Reference proteome</keyword>
<evidence type="ECO:0000313" key="4">
    <source>
        <dbReference type="Proteomes" id="UP001627154"/>
    </source>
</evidence>
<evidence type="ECO:0000256" key="2">
    <source>
        <dbReference type="SAM" id="MobiDB-lite"/>
    </source>
</evidence>